<sequence>MNYLENILGELSNSTKNIDNQNISNEIIKSNQIFTHGLGRSGLVLKMFAMRLAQLGHNSNVVGETTTKSIHKDDLLILASGSGNTAQVKIVAQEAKKVGASIILITSNDDSKIGKIADHVVNIQSKSKYDNDDSITIQPMGSLFEQTLMLYLDSVVLQLMNEENINESDMMNNHANLE</sequence>
<comment type="caution">
    <text evidence="3">The sequence shown here is derived from an EMBL/GenBank/DDBJ whole genome shotgun (WGS) entry which is preliminary data.</text>
</comment>
<dbReference type="Pfam" id="PF01380">
    <property type="entry name" value="SIS"/>
    <property type="match status" value="1"/>
</dbReference>
<gene>
    <name evidence="3" type="primary">hxlB</name>
    <name evidence="3" type="ORF">DY130_02365</name>
</gene>
<evidence type="ECO:0000313" key="4">
    <source>
        <dbReference type="Proteomes" id="UP000784700"/>
    </source>
</evidence>
<dbReference type="RefSeq" id="WP_140924014.1">
    <property type="nucleotide sequence ID" value="NZ_QUBF01000002.1"/>
</dbReference>
<dbReference type="GeneID" id="58108022"/>
<reference evidence="3" key="1">
    <citation type="submission" date="2018-08" db="EMBL/GenBank/DDBJ databases">
        <title>Comparative genomics of wild bee and flower associated Lactobacillus reveals potential adaptation to the bee host.</title>
        <authorList>
            <person name="Vuong H.Q."/>
            <person name="Mcfrederick Q.S."/>
        </authorList>
    </citation>
    <scope>NUCLEOTIDE SEQUENCE</scope>
    <source>
        <strain evidence="3">HV_63</strain>
    </source>
</reference>
<comment type="similarity">
    <text evidence="1">Belongs to the SIS family. PHI subfamily.</text>
</comment>
<dbReference type="PANTHER" id="PTHR43443:SF1">
    <property type="entry name" value="3-HEXULOSE-6-PHOSPHATE ISOMERASE"/>
    <property type="match status" value="1"/>
</dbReference>
<evidence type="ECO:0000259" key="2">
    <source>
        <dbReference type="PROSITE" id="PS51464"/>
    </source>
</evidence>
<dbReference type="AlphaFoldDB" id="A0A9Q8INU4"/>
<name>A0A9Q8INU4_9LACO</name>
<dbReference type="PROSITE" id="PS51464">
    <property type="entry name" value="SIS"/>
    <property type="match status" value="1"/>
</dbReference>
<dbReference type="NCBIfam" id="TIGR03127">
    <property type="entry name" value="RuMP_HxlB"/>
    <property type="match status" value="1"/>
</dbReference>
<dbReference type="InterPro" id="IPR001347">
    <property type="entry name" value="SIS_dom"/>
</dbReference>
<dbReference type="GO" id="GO:0097367">
    <property type="term" value="F:carbohydrate derivative binding"/>
    <property type="evidence" value="ECO:0007669"/>
    <property type="project" value="InterPro"/>
</dbReference>
<protein>
    <submittedName>
        <fullName evidence="3">6-phospho-3-hexuloisomerase</fullName>
    </submittedName>
</protein>
<evidence type="ECO:0000256" key="1">
    <source>
        <dbReference type="ARBA" id="ARBA00009235"/>
    </source>
</evidence>
<dbReference type="PANTHER" id="PTHR43443">
    <property type="entry name" value="3-HEXULOSE-6-PHOSPHATE ISOMERASE"/>
    <property type="match status" value="1"/>
</dbReference>
<proteinExistence type="inferred from homology"/>
<dbReference type="EMBL" id="QUBG01000002">
    <property type="protein sequence ID" value="TPR45055.1"/>
    <property type="molecule type" value="Genomic_DNA"/>
</dbReference>
<dbReference type="GO" id="GO:1901135">
    <property type="term" value="P:carbohydrate derivative metabolic process"/>
    <property type="evidence" value="ECO:0007669"/>
    <property type="project" value="InterPro"/>
</dbReference>
<dbReference type="GO" id="GO:0016853">
    <property type="term" value="F:isomerase activity"/>
    <property type="evidence" value="ECO:0007669"/>
    <property type="project" value="InterPro"/>
</dbReference>
<dbReference type="SUPFAM" id="SSF53697">
    <property type="entry name" value="SIS domain"/>
    <property type="match status" value="1"/>
</dbReference>
<dbReference type="Gene3D" id="3.40.50.10490">
    <property type="entry name" value="Glucose-6-phosphate isomerase like protein, domain 1"/>
    <property type="match status" value="1"/>
</dbReference>
<dbReference type="InterPro" id="IPR017552">
    <property type="entry name" value="PHI/rmpB"/>
</dbReference>
<dbReference type="InterPro" id="IPR046348">
    <property type="entry name" value="SIS_dom_sf"/>
</dbReference>
<evidence type="ECO:0000313" key="3">
    <source>
        <dbReference type="EMBL" id="TPR45055.1"/>
    </source>
</evidence>
<feature type="domain" description="SIS" evidence="2">
    <location>
        <begin position="23"/>
        <end position="165"/>
    </location>
</feature>
<organism evidence="3 4">
    <name type="scientific">Apilactobacillus micheneri</name>
    <dbReference type="NCBI Taxonomy" id="1899430"/>
    <lineage>
        <taxon>Bacteria</taxon>
        <taxon>Bacillati</taxon>
        <taxon>Bacillota</taxon>
        <taxon>Bacilli</taxon>
        <taxon>Lactobacillales</taxon>
        <taxon>Lactobacillaceae</taxon>
        <taxon>Apilactobacillus</taxon>
    </lineage>
</organism>
<dbReference type="Proteomes" id="UP000784700">
    <property type="component" value="Unassembled WGS sequence"/>
</dbReference>
<dbReference type="CDD" id="cd05005">
    <property type="entry name" value="SIS_PHI"/>
    <property type="match status" value="1"/>
</dbReference>
<accession>A0A9Q8INU4</accession>